<dbReference type="PATRIC" id="fig|1121477.3.peg.3000"/>
<evidence type="ECO:0000256" key="2">
    <source>
        <dbReference type="ARBA" id="ARBA00005849"/>
    </source>
</evidence>
<evidence type="ECO:0000256" key="3">
    <source>
        <dbReference type="ARBA" id="ARBA00022729"/>
    </source>
</evidence>
<keyword evidence="5" id="KW-0184">Conjugation</keyword>
<dbReference type="MEROPS" id="S26.014"/>
<accession>A0A0F5LSK3</accession>
<dbReference type="STRING" id="1121477.SAMN02745223_03001"/>
<reference evidence="9 11" key="2">
    <citation type="submission" date="2016-11" db="EMBL/GenBank/DDBJ databases">
        <authorList>
            <person name="Jaros S."/>
            <person name="Januszkiewicz K."/>
            <person name="Wedrychowicz H."/>
        </authorList>
    </citation>
    <scope>NUCLEOTIDE SEQUENCE [LARGE SCALE GENOMIC DNA]</scope>
    <source>
        <strain evidence="9 11">DSM 17137</strain>
    </source>
</reference>
<proteinExistence type="inferred from homology"/>
<evidence type="ECO:0000256" key="5">
    <source>
        <dbReference type="ARBA" id="ARBA00022971"/>
    </source>
</evidence>
<keyword evidence="6" id="KW-0472">Membrane</keyword>
<evidence type="ECO:0000256" key="1">
    <source>
        <dbReference type="ARBA" id="ARBA00004418"/>
    </source>
</evidence>
<dbReference type="GO" id="GO:0006465">
    <property type="term" value="P:signal peptide processing"/>
    <property type="evidence" value="ECO:0007669"/>
    <property type="project" value="InterPro"/>
</dbReference>
<dbReference type="NCBIfam" id="TIGR02771">
    <property type="entry name" value="TraF_Ti"/>
    <property type="match status" value="1"/>
</dbReference>
<keyword evidence="4" id="KW-0574">Periplasm</keyword>
<evidence type="ECO:0000256" key="6">
    <source>
        <dbReference type="SAM" id="Phobius"/>
    </source>
</evidence>
<sequence length="177" mass="18415">MTCRAPAVAIIGIGATIMIGLVAGGHLGGLRINLTPSYPLGLWRIAPLERPAGVGDLIFICPPDTPTFRQAAERGYLRRGLCPGWLSPLIKTIVATPGQHIAVDVAVTIDGALLAASALRPTDAEGRVLVAHDGGAVPIGHLFVHSDFAGSYDSRYFGPIPVAGLLGLAHPVLTYAR</sequence>
<dbReference type="NCBIfam" id="NF010412">
    <property type="entry name" value="PRK13838.1"/>
    <property type="match status" value="1"/>
</dbReference>
<dbReference type="Gene3D" id="2.10.109.10">
    <property type="entry name" value="Umud Fragment, subunit A"/>
    <property type="match status" value="1"/>
</dbReference>
<dbReference type="Proteomes" id="UP000033608">
    <property type="component" value="Unassembled WGS sequence"/>
</dbReference>
<keyword evidence="10" id="KW-1185">Reference proteome</keyword>
<gene>
    <name evidence="9" type="ORF">SAMN02745223_03001</name>
    <name evidence="8" type="ORF">VW29_09490</name>
</gene>
<name>A0A0F5LSK3_9HYPH</name>
<keyword evidence="3" id="KW-0732">Signal</keyword>
<dbReference type="Pfam" id="PF10502">
    <property type="entry name" value="Peptidase_S26"/>
    <property type="match status" value="1"/>
</dbReference>
<reference evidence="8 10" key="1">
    <citation type="submission" date="2015-03" db="EMBL/GenBank/DDBJ databases">
        <authorList>
            <person name="Hassan Y.I."/>
            <person name="Lepp D."/>
            <person name="Zhou T."/>
        </authorList>
    </citation>
    <scope>NUCLEOTIDE SEQUENCE [LARGE SCALE GENOMIC DNA]</scope>
    <source>
        <strain evidence="8 10">DSM 17137</strain>
    </source>
</reference>
<dbReference type="InterPro" id="IPR019533">
    <property type="entry name" value="Peptidase_S26"/>
</dbReference>
<protein>
    <submittedName>
        <fullName evidence="8">Conjugal transfer protein TraF</fullName>
    </submittedName>
    <submittedName>
        <fullName evidence="9">Conjugative transfer signal peptidase TraF</fullName>
    </submittedName>
</protein>
<evidence type="ECO:0000313" key="9">
    <source>
        <dbReference type="EMBL" id="SHF56579.1"/>
    </source>
</evidence>
<evidence type="ECO:0000256" key="4">
    <source>
        <dbReference type="ARBA" id="ARBA00022764"/>
    </source>
</evidence>
<dbReference type="OrthoDB" id="5360818at2"/>
<evidence type="ECO:0000313" key="10">
    <source>
        <dbReference type="Proteomes" id="UP000033608"/>
    </source>
</evidence>
<dbReference type="RefSeq" id="WP_046135089.1">
    <property type="nucleotide sequence ID" value="NZ_FQVC01000009.1"/>
</dbReference>
<dbReference type="GO" id="GO:0042597">
    <property type="term" value="C:periplasmic space"/>
    <property type="evidence" value="ECO:0007669"/>
    <property type="project" value="UniProtKB-SubCell"/>
</dbReference>
<evidence type="ECO:0000313" key="11">
    <source>
        <dbReference type="Proteomes" id="UP000184533"/>
    </source>
</evidence>
<feature type="transmembrane region" description="Helical" evidence="6">
    <location>
        <begin position="7"/>
        <end position="27"/>
    </location>
</feature>
<evidence type="ECO:0000259" key="7">
    <source>
        <dbReference type="Pfam" id="PF10502"/>
    </source>
</evidence>
<dbReference type="InterPro" id="IPR014139">
    <property type="entry name" value="Peptidase_S26C_TraF"/>
</dbReference>
<evidence type="ECO:0000313" key="8">
    <source>
        <dbReference type="EMBL" id="KKB84627.1"/>
    </source>
</evidence>
<dbReference type="AlphaFoldDB" id="A0A0F5LSK3"/>
<keyword evidence="6" id="KW-0812">Transmembrane</keyword>
<comment type="similarity">
    <text evidence="2">Belongs to the peptidase S26C family.</text>
</comment>
<dbReference type="EMBL" id="LAJF01000068">
    <property type="protein sequence ID" value="KKB84627.1"/>
    <property type="molecule type" value="Genomic_DNA"/>
</dbReference>
<keyword evidence="6" id="KW-1133">Transmembrane helix</keyword>
<dbReference type="InterPro" id="IPR036286">
    <property type="entry name" value="LexA/Signal_pep-like_sf"/>
</dbReference>
<dbReference type="GO" id="GO:0004252">
    <property type="term" value="F:serine-type endopeptidase activity"/>
    <property type="evidence" value="ECO:0007669"/>
    <property type="project" value="InterPro"/>
</dbReference>
<dbReference type="SUPFAM" id="SSF51306">
    <property type="entry name" value="LexA/Signal peptidase"/>
    <property type="match status" value="1"/>
</dbReference>
<comment type="subcellular location">
    <subcellularLocation>
        <location evidence="1">Periplasm</location>
    </subcellularLocation>
</comment>
<feature type="domain" description="Peptidase S26" evidence="7">
    <location>
        <begin position="19"/>
        <end position="170"/>
    </location>
</feature>
<dbReference type="Proteomes" id="UP000184533">
    <property type="component" value="Unassembled WGS sequence"/>
</dbReference>
<dbReference type="EMBL" id="FQVC01000009">
    <property type="protein sequence ID" value="SHF56579.1"/>
    <property type="molecule type" value="Genomic_DNA"/>
</dbReference>
<organism evidence="8 10">
    <name type="scientific">Devosia limi DSM 17137</name>
    <dbReference type="NCBI Taxonomy" id="1121477"/>
    <lineage>
        <taxon>Bacteria</taxon>
        <taxon>Pseudomonadati</taxon>
        <taxon>Pseudomonadota</taxon>
        <taxon>Alphaproteobacteria</taxon>
        <taxon>Hyphomicrobiales</taxon>
        <taxon>Devosiaceae</taxon>
        <taxon>Devosia</taxon>
    </lineage>
</organism>